<dbReference type="InterPro" id="IPR032819">
    <property type="entry name" value="TruB_C"/>
</dbReference>
<comment type="catalytic activity">
    <reaction evidence="1 5">
        <text>uridine(55) in tRNA = pseudouridine(55) in tRNA</text>
        <dbReference type="Rhea" id="RHEA:42532"/>
        <dbReference type="Rhea" id="RHEA-COMP:10101"/>
        <dbReference type="Rhea" id="RHEA-COMP:10102"/>
        <dbReference type="ChEBI" id="CHEBI:65314"/>
        <dbReference type="ChEBI" id="CHEBI:65315"/>
        <dbReference type="EC" id="5.4.99.25"/>
    </reaction>
</comment>
<protein>
    <recommendedName>
        <fullName evidence="5">tRNA pseudouridine synthase B</fullName>
        <ecNumber evidence="5">5.4.99.25</ecNumber>
    </recommendedName>
    <alternativeName>
        <fullName evidence="5">tRNA pseudouridine(55) synthase</fullName>
        <shortName evidence="5">Psi55 synthase</shortName>
    </alternativeName>
    <alternativeName>
        <fullName evidence="5">tRNA pseudouridylate synthase</fullName>
    </alternativeName>
    <alternativeName>
        <fullName evidence="5">tRNA-uridine isomerase</fullName>
    </alternativeName>
</protein>
<accession>A0A8J6J3B7</accession>
<comment type="caution">
    <text evidence="8">The sequence shown here is derived from an EMBL/GenBank/DDBJ whole genome shotgun (WGS) entry which is preliminary data.</text>
</comment>
<evidence type="ECO:0000256" key="3">
    <source>
        <dbReference type="ARBA" id="ARBA00022694"/>
    </source>
</evidence>
<dbReference type="GO" id="GO:0160148">
    <property type="term" value="F:tRNA pseudouridine(55) synthase activity"/>
    <property type="evidence" value="ECO:0007669"/>
    <property type="project" value="UniProtKB-EC"/>
</dbReference>
<evidence type="ECO:0000256" key="5">
    <source>
        <dbReference type="HAMAP-Rule" id="MF_01080"/>
    </source>
</evidence>
<dbReference type="RefSeq" id="WP_186906899.1">
    <property type="nucleotide sequence ID" value="NZ_JACOPP010000004.1"/>
</dbReference>
<dbReference type="Pfam" id="PF01509">
    <property type="entry name" value="TruB_N"/>
    <property type="match status" value="1"/>
</dbReference>
<gene>
    <name evidence="5 8" type="primary">truB</name>
    <name evidence="8" type="ORF">H8S57_04585</name>
</gene>
<name>A0A8J6J3B7_9FIRM</name>
<dbReference type="Pfam" id="PF16198">
    <property type="entry name" value="TruB_C_2"/>
    <property type="match status" value="1"/>
</dbReference>
<dbReference type="SUPFAM" id="SSF55120">
    <property type="entry name" value="Pseudouridine synthase"/>
    <property type="match status" value="1"/>
</dbReference>
<evidence type="ECO:0000256" key="1">
    <source>
        <dbReference type="ARBA" id="ARBA00000385"/>
    </source>
</evidence>
<dbReference type="GO" id="GO:0031119">
    <property type="term" value="P:tRNA pseudouridine synthesis"/>
    <property type="evidence" value="ECO:0007669"/>
    <property type="project" value="UniProtKB-UniRule"/>
</dbReference>
<keyword evidence="4 5" id="KW-0413">Isomerase</keyword>
<dbReference type="PANTHER" id="PTHR13767:SF2">
    <property type="entry name" value="PSEUDOURIDYLATE SYNTHASE TRUB1"/>
    <property type="match status" value="1"/>
</dbReference>
<evidence type="ECO:0000259" key="7">
    <source>
        <dbReference type="Pfam" id="PF16198"/>
    </source>
</evidence>
<sequence>MANGILVVDKPSGWTSMDVCAKLKGLFQERRVGHAGTLDPMATGVLPVFLGRATRAVEFAAESEKEYIAALRLGVITDTQDITGSVLETRPVAAGREELEAVLERFRGEIAQVPPMYSAVKIGGRKLYELARKGTEVERPSRRVTIRALEVLEEADVRRDAPCGFEPEPDTWFLRVACSKGTYVRTLCHEIGQALGCGGTLSALRRTRAAGFGLEGAVTLEQVRAAGDPAALLLPVDAYFARYPALTVPDAALSRAKNGNPFPCAAADGDWRVYGPDGAFLLLGRCRGGQMKTIKSFFEV</sequence>
<reference evidence="8" key="1">
    <citation type="submission" date="2020-08" db="EMBL/GenBank/DDBJ databases">
        <title>Genome public.</title>
        <authorList>
            <person name="Liu C."/>
            <person name="Sun Q."/>
        </authorList>
    </citation>
    <scope>NUCLEOTIDE SEQUENCE</scope>
    <source>
        <strain evidence="8">NSJ-51</strain>
    </source>
</reference>
<keyword evidence="9" id="KW-1185">Reference proteome</keyword>
<evidence type="ECO:0000313" key="8">
    <source>
        <dbReference type="EMBL" id="MBC5733003.1"/>
    </source>
</evidence>
<dbReference type="Proteomes" id="UP000661435">
    <property type="component" value="Unassembled WGS sequence"/>
</dbReference>
<feature type="domain" description="Pseudouridine synthase II N-terminal" evidence="6">
    <location>
        <begin position="25"/>
        <end position="184"/>
    </location>
</feature>
<dbReference type="NCBIfam" id="TIGR00431">
    <property type="entry name" value="TruB"/>
    <property type="match status" value="1"/>
</dbReference>
<dbReference type="HAMAP" id="MF_01080">
    <property type="entry name" value="TruB_bact"/>
    <property type="match status" value="1"/>
</dbReference>
<dbReference type="AlphaFoldDB" id="A0A8J6J3B7"/>
<dbReference type="EMBL" id="JACOPP010000004">
    <property type="protein sequence ID" value="MBC5733003.1"/>
    <property type="molecule type" value="Genomic_DNA"/>
</dbReference>
<keyword evidence="3 5" id="KW-0819">tRNA processing</keyword>
<dbReference type="CDD" id="cd02573">
    <property type="entry name" value="PseudoU_synth_EcTruB"/>
    <property type="match status" value="1"/>
</dbReference>
<dbReference type="InterPro" id="IPR002501">
    <property type="entry name" value="PsdUridine_synth_N"/>
</dbReference>
<evidence type="ECO:0000256" key="2">
    <source>
        <dbReference type="ARBA" id="ARBA00005642"/>
    </source>
</evidence>
<dbReference type="PANTHER" id="PTHR13767">
    <property type="entry name" value="TRNA-PSEUDOURIDINE SYNTHASE"/>
    <property type="match status" value="1"/>
</dbReference>
<evidence type="ECO:0000313" key="9">
    <source>
        <dbReference type="Proteomes" id="UP000661435"/>
    </source>
</evidence>
<dbReference type="GO" id="GO:0003723">
    <property type="term" value="F:RNA binding"/>
    <property type="evidence" value="ECO:0007669"/>
    <property type="project" value="InterPro"/>
</dbReference>
<comment type="similarity">
    <text evidence="2 5">Belongs to the pseudouridine synthase TruB family. Type 1 subfamily.</text>
</comment>
<evidence type="ECO:0000256" key="4">
    <source>
        <dbReference type="ARBA" id="ARBA00023235"/>
    </source>
</evidence>
<organism evidence="8 9">
    <name type="scientific">Lawsonibacter hominis</name>
    <dbReference type="NCBI Taxonomy" id="2763053"/>
    <lineage>
        <taxon>Bacteria</taxon>
        <taxon>Bacillati</taxon>
        <taxon>Bacillota</taxon>
        <taxon>Clostridia</taxon>
        <taxon>Eubacteriales</taxon>
        <taxon>Oscillospiraceae</taxon>
        <taxon>Lawsonibacter</taxon>
    </lineage>
</organism>
<dbReference type="EC" id="5.4.99.25" evidence="5"/>
<feature type="domain" description="tRNA pseudouridylate synthase B C-terminal" evidence="7">
    <location>
        <begin position="185"/>
        <end position="237"/>
    </location>
</feature>
<dbReference type="Gene3D" id="3.30.2350.10">
    <property type="entry name" value="Pseudouridine synthase"/>
    <property type="match status" value="1"/>
</dbReference>
<proteinExistence type="inferred from homology"/>
<feature type="active site" description="Nucleophile" evidence="5">
    <location>
        <position position="39"/>
    </location>
</feature>
<comment type="function">
    <text evidence="5">Responsible for synthesis of pseudouridine from uracil-55 in the psi GC loop of transfer RNAs.</text>
</comment>
<evidence type="ECO:0000259" key="6">
    <source>
        <dbReference type="Pfam" id="PF01509"/>
    </source>
</evidence>
<dbReference type="InterPro" id="IPR020103">
    <property type="entry name" value="PsdUridine_synth_cat_dom_sf"/>
</dbReference>
<dbReference type="GO" id="GO:1990481">
    <property type="term" value="P:mRNA pseudouridine synthesis"/>
    <property type="evidence" value="ECO:0007669"/>
    <property type="project" value="TreeGrafter"/>
</dbReference>
<dbReference type="InterPro" id="IPR014780">
    <property type="entry name" value="tRNA_psdUridine_synth_TruB"/>
</dbReference>